<dbReference type="Pfam" id="PF13439">
    <property type="entry name" value="Glyco_transf_4"/>
    <property type="match status" value="1"/>
</dbReference>
<accession>A0A4R7KAC8</accession>
<evidence type="ECO:0000313" key="3">
    <source>
        <dbReference type="EMBL" id="TDT50824.1"/>
    </source>
</evidence>
<dbReference type="InterPro" id="IPR001296">
    <property type="entry name" value="Glyco_trans_1"/>
</dbReference>
<dbReference type="SUPFAM" id="SSF53756">
    <property type="entry name" value="UDP-Glycosyltransferase/glycogen phosphorylase"/>
    <property type="match status" value="1"/>
</dbReference>
<dbReference type="GO" id="GO:0016757">
    <property type="term" value="F:glycosyltransferase activity"/>
    <property type="evidence" value="ECO:0007669"/>
    <property type="project" value="InterPro"/>
</dbReference>
<reference evidence="3 4" key="1">
    <citation type="submission" date="2019-03" db="EMBL/GenBank/DDBJ databases">
        <title>Genomic Encyclopedia of Type Strains, Phase IV (KMG-IV): sequencing the most valuable type-strain genomes for metagenomic binning, comparative biology and taxonomic classification.</title>
        <authorList>
            <person name="Goeker M."/>
        </authorList>
    </citation>
    <scope>NUCLEOTIDE SEQUENCE [LARGE SCALE GENOMIC DNA]</scope>
    <source>
        <strain evidence="3 4">DSM 24455</strain>
    </source>
</reference>
<name>A0A4R7KAC8_9CLOT</name>
<feature type="domain" description="Glycosyl transferase family 1" evidence="1">
    <location>
        <begin position="182"/>
        <end position="346"/>
    </location>
</feature>
<evidence type="ECO:0000313" key="4">
    <source>
        <dbReference type="Proteomes" id="UP000295325"/>
    </source>
</evidence>
<sequence>MDKIKVLHIVATGTLSGAEKVVLDICTNLNRDRFEPVVVCAGEELKGYYMNNEIEAHIIDISKLNPIEIRRLKNLIKDKNIDIVHGHDIKASISGYLASKRFKIPVISHMHASYYWMQKPSPLKLMDRYFRKKYSLSIAVSEMARSYYLTHNNTINPESIITLNNAFNFNELEKAKLQDRVNFKERLGIDRNKFIYGFLGRLIEIKGADLMIDSFNIVQKKKENTVLLIVGDGPERQKLEEKVRGYGISDKVIFTGYQKNVYDYMNIFDCFILPSITEGLPIAVLEAMAMKKTVISTPVAGLKDLMKDGYNGLILEERTEEALAEAMLTVYEKPELSRQMAENAYSFLYENYNINRYIERLENIYSRFVQK</sequence>
<dbReference type="Proteomes" id="UP000295325">
    <property type="component" value="Unassembled WGS sequence"/>
</dbReference>
<dbReference type="Gene3D" id="3.40.50.2000">
    <property type="entry name" value="Glycogen Phosphorylase B"/>
    <property type="match status" value="2"/>
</dbReference>
<gene>
    <name evidence="3" type="ORF">EDD71_12437</name>
</gene>
<dbReference type="InterPro" id="IPR028098">
    <property type="entry name" value="Glyco_trans_4-like_N"/>
</dbReference>
<organism evidence="3 4">
    <name type="scientific">Fonticella tunisiensis</name>
    <dbReference type="NCBI Taxonomy" id="1096341"/>
    <lineage>
        <taxon>Bacteria</taxon>
        <taxon>Bacillati</taxon>
        <taxon>Bacillota</taxon>
        <taxon>Clostridia</taxon>
        <taxon>Eubacteriales</taxon>
        <taxon>Clostridiaceae</taxon>
        <taxon>Fonticella</taxon>
    </lineage>
</organism>
<proteinExistence type="predicted"/>
<keyword evidence="3" id="KW-0808">Transferase</keyword>
<dbReference type="Pfam" id="PF00534">
    <property type="entry name" value="Glycos_transf_1"/>
    <property type="match status" value="1"/>
</dbReference>
<evidence type="ECO:0000259" key="1">
    <source>
        <dbReference type="Pfam" id="PF00534"/>
    </source>
</evidence>
<keyword evidence="4" id="KW-1185">Reference proteome</keyword>
<dbReference type="RefSeq" id="WP_166636474.1">
    <property type="nucleotide sequence ID" value="NZ_SOAZ01000024.1"/>
</dbReference>
<protein>
    <submittedName>
        <fullName evidence="3">Glycosyltransferase involved in cell wall biosynthesis</fullName>
    </submittedName>
</protein>
<dbReference type="AlphaFoldDB" id="A0A4R7KAC8"/>
<feature type="domain" description="Glycosyltransferase subfamily 4-like N-terminal" evidence="2">
    <location>
        <begin position="16"/>
        <end position="166"/>
    </location>
</feature>
<dbReference type="EMBL" id="SOAZ01000024">
    <property type="protein sequence ID" value="TDT50824.1"/>
    <property type="molecule type" value="Genomic_DNA"/>
</dbReference>
<comment type="caution">
    <text evidence="3">The sequence shown here is derived from an EMBL/GenBank/DDBJ whole genome shotgun (WGS) entry which is preliminary data.</text>
</comment>
<dbReference type="PANTHER" id="PTHR12526">
    <property type="entry name" value="GLYCOSYLTRANSFERASE"/>
    <property type="match status" value="1"/>
</dbReference>
<evidence type="ECO:0000259" key="2">
    <source>
        <dbReference type="Pfam" id="PF13439"/>
    </source>
</evidence>
<dbReference type="CDD" id="cd03801">
    <property type="entry name" value="GT4_PimA-like"/>
    <property type="match status" value="1"/>
</dbReference>